<dbReference type="InterPro" id="IPR001227">
    <property type="entry name" value="Ac_transferase_dom_sf"/>
</dbReference>
<proteinExistence type="inferred from homology"/>
<dbReference type="InterPro" id="IPR016036">
    <property type="entry name" value="Malonyl_transacylase_ACP-bd"/>
</dbReference>
<dbReference type="PANTHER" id="PTHR42681:SF1">
    <property type="entry name" value="MALONYL-COA-ACYL CARRIER PROTEIN TRANSACYLASE, MITOCHONDRIAL"/>
    <property type="match status" value="1"/>
</dbReference>
<dbReference type="Proteomes" id="UP000469346">
    <property type="component" value="Unassembled WGS sequence"/>
</dbReference>
<dbReference type="EMBL" id="JAAGRR010000067">
    <property type="protein sequence ID" value="NDY42574.1"/>
    <property type="molecule type" value="Genomic_DNA"/>
</dbReference>
<feature type="active site" evidence="5">
    <location>
        <position position="182"/>
    </location>
</feature>
<evidence type="ECO:0000256" key="2">
    <source>
        <dbReference type="ARBA" id="ARBA00023315"/>
    </source>
</evidence>
<keyword evidence="2 4" id="KW-0012">Acyltransferase</keyword>
<evidence type="ECO:0000256" key="5">
    <source>
        <dbReference type="PIRSR" id="PIRSR000446-1"/>
    </source>
</evidence>
<evidence type="ECO:0000313" key="8">
    <source>
        <dbReference type="Proteomes" id="UP000469346"/>
    </source>
</evidence>
<feature type="domain" description="Malonyl-CoA:ACP transacylase (MAT)" evidence="6">
    <location>
        <begin position="1"/>
        <end position="293"/>
    </location>
</feature>
<evidence type="ECO:0000259" key="6">
    <source>
        <dbReference type="SMART" id="SM00827"/>
    </source>
</evidence>
<organism evidence="7 8">
    <name type="scientific">Dissulfurirhabdus thermomarina</name>
    <dbReference type="NCBI Taxonomy" id="1765737"/>
    <lineage>
        <taxon>Bacteria</taxon>
        <taxon>Deltaproteobacteria</taxon>
        <taxon>Dissulfurirhabdaceae</taxon>
        <taxon>Dissulfurirhabdus</taxon>
    </lineage>
</organism>
<comment type="catalytic activity">
    <reaction evidence="3 4">
        <text>holo-[ACP] + malonyl-CoA = malonyl-[ACP] + CoA</text>
        <dbReference type="Rhea" id="RHEA:41792"/>
        <dbReference type="Rhea" id="RHEA-COMP:9623"/>
        <dbReference type="Rhea" id="RHEA-COMP:9685"/>
        <dbReference type="ChEBI" id="CHEBI:57287"/>
        <dbReference type="ChEBI" id="CHEBI:57384"/>
        <dbReference type="ChEBI" id="CHEBI:64479"/>
        <dbReference type="ChEBI" id="CHEBI:78449"/>
        <dbReference type="EC" id="2.3.1.39"/>
    </reaction>
</comment>
<dbReference type="Gene3D" id="3.40.366.10">
    <property type="entry name" value="Malonyl-Coenzyme A Acyl Carrier Protein, domain 2"/>
    <property type="match status" value="1"/>
</dbReference>
<reference evidence="7 8" key="1">
    <citation type="submission" date="2020-02" db="EMBL/GenBank/DDBJ databases">
        <title>Comparative genomics of sulfur disproportionating microorganisms.</title>
        <authorList>
            <person name="Ward L.M."/>
            <person name="Bertran E."/>
            <person name="Johnston D.T."/>
        </authorList>
    </citation>
    <scope>NUCLEOTIDE SEQUENCE [LARGE SCALE GENOMIC DNA]</scope>
    <source>
        <strain evidence="7 8">DSM 100025</strain>
    </source>
</reference>
<dbReference type="SUPFAM" id="SSF55048">
    <property type="entry name" value="Probable ACP-binding domain of malonyl-CoA ACP transacylase"/>
    <property type="match status" value="1"/>
</dbReference>
<keyword evidence="1 4" id="KW-0808">Transferase</keyword>
<dbReference type="Pfam" id="PF00698">
    <property type="entry name" value="Acyl_transf_1"/>
    <property type="match status" value="1"/>
</dbReference>
<accession>A0A6N9TS42</accession>
<evidence type="ECO:0000256" key="4">
    <source>
        <dbReference type="PIRNR" id="PIRNR000446"/>
    </source>
</evidence>
<dbReference type="SUPFAM" id="SSF52151">
    <property type="entry name" value="FabD/lysophospholipase-like"/>
    <property type="match status" value="1"/>
</dbReference>
<dbReference type="AlphaFoldDB" id="A0A6N9TS42"/>
<dbReference type="Gene3D" id="3.30.70.250">
    <property type="entry name" value="Malonyl-CoA ACP transacylase, ACP-binding"/>
    <property type="match status" value="1"/>
</dbReference>
<dbReference type="InterPro" id="IPR050858">
    <property type="entry name" value="Mal-CoA-ACP_Trans/PKS_FabD"/>
</dbReference>
<dbReference type="InterPro" id="IPR014043">
    <property type="entry name" value="Acyl_transferase_dom"/>
</dbReference>
<dbReference type="EC" id="2.3.1.39" evidence="4"/>
<dbReference type="PANTHER" id="PTHR42681">
    <property type="entry name" value="MALONYL-COA-ACYL CARRIER PROTEIN TRANSACYLASE, MITOCHONDRIAL"/>
    <property type="match status" value="1"/>
</dbReference>
<dbReference type="GO" id="GO:0004314">
    <property type="term" value="F:[acyl-carrier-protein] S-malonyltransferase activity"/>
    <property type="evidence" value="ECO:0007669"/>
    <property type="project" value="UniProtKB-EC"/>
</dbReference>
<keyword evidence="8" id="KW-1185">Reference proteome</keyword>
<dbReference type="InterPro" id="IPR024925">
    <property type="entry name" value="Malonyl_CoA-ACP_transAc"/>
</dbReference>
<evidence type="ECO:0000256" key="1">
    <source>
        <dbReference type="ARBA" id="ARBA00022679"/>
    </source>
</evidence>
<gene>
    <name evidence="7" type="ORF">G3N55_06925</name>
</gene>
<comment type="similarity">
    <text evidence="4">Belongs to the fabD family.</text>
</comment>
<sequence>MGRAFAEALDEARRIFETGEAVTGLPLARLCFEGPMEELTRTAHLQPALTAVEMAAAAAARASGLVPAAAAGHSLGEYPALWAAGVLSTEDTFRLVHHRGRLMEEAGTRHPGAMAAVLGMDRSALEALMAPIAREGALTLANHNSPEQIVATGEAPLVKQLCEAVKAAGARAIPLKVSGAFHSPLMAEAAGAFAALLDQVEFRAPEVPVYLNVTAEPEQDPEAIRRHAKAQMVSPVRWYETVVRMRADGIDTFLEVGPKQVLSNLVRKSLPGEAVRVLQAEDPDGLAEIRRALGQGEGGPA</sequence>
<dbReference type="GO" id="GO:0006633">
    <property type="term" value="P:fatty acid biosynthetic process"/>
    <property type="evidence" value="ECO:0007669"/>
    <property type="project" value="TreeGrafter"/>
</dbReference>
<dbReference type="InterPro" id="IPR016035">
    <property type="entry name" value="Acyl_Trfase/lysoPLipase"/>
</dbReference>
<evidence type="ECO:0000313" key="7">
    <source>
        <dbReference type="EMBL" id="NDY42574.1"/>
    </source>
</evidence>
<dbReference type="SMART" id="SM00827">
    <property type="entry name" value="PKS_AT"/>
    <property type="match status" value="1"/>
</dbReference>
<feature type="active site" evidence="5">
    <location>
        <position position="74"/>
    </location>
</feature>
<dbReference type="PIRSF" id="PIRSF000446">
    <property type="entry name" value="Mct"/>
    <property type="match status" value="1"/>
</dbReference>
<name>A0A6N9TS42_DISTH</name>
<dbReference type="GO" id="GO:0005829">
    <property type="term" value="C:cytosol"/>
    <property type="evidence" value="ECO:0007669"/>
    <property type="project" value="TreeGrafter"/>
</dbReference>
<protein>
    <recommendedName>
        <fullName evidence="4">Malonyl CoA-acyl carrier protein transacylase</fullName>
        <ecNumber evidence="4">2.3.1.39</ecNumber>
    </recommendedName>
</protein>
<comment type="caution">
    <text evidence="7">The sequence shown here is derived from an EMBL/GenBank/DDBJ whole genome shotgun (WGS) entry which is preliminary data.</text>
</comment>
<evidence type="ECO:0000256" key="3">
    <source>
        <dbReference type="ARBA" id="ARBA00048462"/>
    </source>
</evidence>